<proteinExistence type="predicted"/>
<dbReference type="InterPro" id="IPR050272">
    <property type="entry name" value="Isochorismatase-like_hydrls"/>
</dbReference>
<organism evidence="3 4">
    <name type="scientific">Nocardioides eburneiflavus</name>
    <dbReference type="NCBI Taxonomy" id="2518372"/>
    <lineage>
        <taxon>Bacteria</taxon>
        <taxon>Bacillati</taxon>
        <taxon>Actinomycetota</taxon>
        <taxon>Actinomycetes</taxon>
        <taxon>Propionibacteriales</taxon>
        <taxon>Nocardioidaceae</taxon>
        <taxon>Nocardioides</taxon>
    </lineage>
</organism>
<comment type="caution">
    <text evidence="3">The sequence shown here is derived from an EMBL/GenBank/DDBJ whole genome shotgun (WGS) entry which is preliminary data.</text>
</comment>
<evidence type="ECO:0000259" key="2">
    <source>
        <dbReference type="Pfam" id="PF00857"/>
    </source>
</evidence>
<evidence type="ECO:0000313" key="3">
    <source>
        <dbReference type="EMBL" id="TGN63608.1"/>
    </source>
</evidence>
<name>A0A4Z1CE93_9ACTN</name>
<dbReference type="EMBL" id="SRRO01000001">
    <property type="protein sequence ID" value="TGN63608.1"/>
    <property type="molecule type" value="Genomic_DNA"/>
</dbReference>
<accession>A0A4Z1CE93</accession>
<keyword evidence="1" id="KW-0378">Hydrolase</keyword>
<protein>
    <submittedName>
        <fullName evidence="3">Isochorismatase family protein</fullName>
    </submittedName>
</protein>
<reference evidence="3 4" key="1">
    <citation type="submission" date="2019-04" db="EMBL/GenBank/DDBJ databases">
        <title>Three New Species of Nocardioides, Nocardioides euryhalodurans sp. nov., Nocardioides seonyuensis sp. nov. and Nocardioides eburneoflavus sp. nov. Isolated from Soil.</title>
        <authorList>
            <person name="Roh S.G."/>
            <person name="Lee C."/>
            <person name="Kim M.-K."/>
            <person name="Kim S.B."/>
        </authorList>
    </citation>
    <scope>NUCLEOTIDE SEQUENCE [LARGE SCALE GENOMIC DNA]</scope>
    <source>
        <strain evidence="3 4">MMS17-SY213</strain>
    </source>
</reference>
<dbReference type="AlphaFoldDB" id="A0A4Z1CE93"/>
<dbReference type="Pfam" id="PF00857">
    <property type="entry name" value="Isochorismatase"/>
    <property type="match status" value="1"/>
</dbReference>
<feature type="domain" description="Isochorismatase-like" evidence="2">
    <location>
        <begin position="6"/>
        <end position="165"/>
    </location>
</feature>
<dbReference type="PANTHER" id="PTHR43540">
    <property type="entry name" value="PEROXYUREIDOACRYLATE/UREIDOACRYLATE AMIDOHYDROLASE-RELATED"/>
    <property type="match status" value="1"/>
</dbReference>
<evidence type="ECO:0000256" key="1">
    <source>
        <dbReference type="ARBA" id="ARBA00022801"/>
    </source>
</evidence>
<dbReference type="OrthoDB" id="4426059at2"/>
<evidence type="ECO:0000313" key="4">
    <source>
        <dbReference type="Proteomes" id="UP000297496"/>
    </source>
</evidence>
<dbReference type="InterPro" id="IPR000868">
    <property type="entry name" value="Isochorismatase-like_dom"/>
</dbReference>
<dbReference type="Gene3D" id="3.40.50.850">
    <property type="entry name" value="Isochorismatase-like"/>
    <property type="match status" value="1"/>
</dbReference>
<keyword evidence="4" id="KW-1185">Reference proteome</keyword>
<dbReference type="GO" id="GO:0016787">
    <property type="term" value="F:hydrolase activity"/>
    <property type="evidence" value="ECO:0007669"/>
    <property type="project" value="UniProtKB-KW"/>
</dbReference>
<dbReference type="PANTHER" id="PTHR43540:SF1">
    <property type="entry name" value="ISOCHORISMATASE HYDROLASE"/>
    <property type="match status" value="1"/>
</dbReference>
<sequence length="184" mass="19255">MHPDAWLVVIDPQRIFASPDSEWGSPMFADIVEPVRRLAAAAGERTVVTRWVPAPDPRGSWAAYLAAWPFADVPADDPLLALVPEARGLTDTVVSLPTFGKWGPELAAITGPTPRLVLAGVSTDCCVVSTALAAADAGATITVVTDACAGSTPQNHRAAMDVMALYPPQITLATSDAVLVEGDR</sequence>
<gene>
    <name evidence="3" type="ORF">EXE59_06325</name>
</gene>
<dbReference type="InterPro" id="IPR036380">
    <property type="entry name" value="Isochorismatase-like_sf"/>
</dbReference>
<dbReference type="SUPFAM" id="SSF52499">
    <property type="entry name" value="Isochorismatase-like hydrolases"/>
    <property type="match status" value="1"/>
</dbReference>
<dbReference type="RefSeq" id="WP_135838144.1">
    <property type="nucleotide sequence ID" value="NZ_SRRO01000001.1"/>
</dbReference>
<dbReference type="Proteomes" id="UP000297496">
    <property type="component" value="Unassembled WGS sequence"/>
</dbReference>